<name>A0A5P9NGW1_9GAMM</name>
<dbReference type="AlphaFoldDB" id="A0A5P9NGW1"/>
<dbReference type="RefSeq" id="WP_152660556.1">
    <property type="nucleotide sequence ID" value="NZ_CP036422.1"/>
</dbReference>
<evidence type="ECO:0000313" key="2">
    <source>
        <dbReference type="Proteomes" id="UP000326287"/>
    </source>
</evidence>
<dbReference type="Gene3D" id="3.40.630.30">
    <property type="match status" value="1"/>
</dbReference>
<reference evidence="1 2" key="1">
    <citation type="submission" date="2019-02" db="EMBL/GenBank/DDBJ databases">
        <authorList>
            <person name="Li S.-H."/>
        </authorList>
    </citation>
    <scope>NUCLEOTIDE SEQUENCE [LARGE SCALE GENOMIC DNA]</scope>
    <source>
        <strain evidence="1 2">IMCC14385</strain>
    </source>
</reference>
<proteinExistence type="predicted"/>
<dbReference type="Proteomes" id="UP000326287">
    <property type="component" value="Chromosome"/>
</dbReference>
<keyword evidence="2" id="KW-1185">Reference proteome</keyword>
<dbReference type="SUPFAM" id="SSF55729">
    <property type="entry name" value="Acyl-CoA N-acyltransferases (Nat)"/>
    <property type="match status" value="1"/>
</dbReference>
<evidence type="ECO:0000313" key="1">
    <source>
        <dbReference type="EMBL" id="QFU74444.1"/>
    </source>
</evidence>
<organism evidence="1 2">
    <name type="scientific">Halioglobus maricola</name>
    <dbReference type="NCBI Taxonomy" id="2601894"/>
    <lineage>
        <taxon>Bacteria</taxon>
        <taxon>Pseudomonadati</taxon>
        <taxon>Pseudomonadota</taxon>
        <taxon>Gammaproteobacteria</taxon>
        <taxon>Cellvibrionales</taxon>
        <taxon>Halieaceae</taxon>
        <taxon>Halioglobus</taxon>
    </lineage>
</organism>
<dbReference type="InterPro" id="IPR016181">
    <property type="entry name" value="Acyl_CoA_acyltransferase"/>
</dbReference>
<accession>A0A5P9NGW1</accession>
<dbReference type="EMBL" id="CP036422">
    <property type="protein sequence ID" value="QFU74444.1"/>
    <property type="molecule type" value="Genomic_DNA"/>
</dbReference>
<gene>
    <name evidence="1" type="ORF">EY643_01560</name>
</gene>
<sequence length="349" mass="38976">MSESAVRLENVVHPLAPSVQEQVLSLWEKEKVKIEDKDERLREIVLLAWDGDELLGIASLGIYRHPGIEQSLFTLRALVRAESRQQGLSYQMYQAAVERVEERFDAGEDIRGIGVYVEVEAALIADLAEARCTFAHTHSVQARKVQFNLVGISKAGRPQYIYYFENASLFSDGPVLEEKMDKLAADADLELRFCWQALSPAEQQQIIGMWMSYGVVGDRESCMQRLPQVAAIALEEGEIVGISSVFQTTYDEAKATFLGFRSFVSPNAKSSFIATKLLNLVYDEFNKSYRDDNALQGIHGVAYVLQNDGLNKNVRMARGPDVGSCLIGYLDKLQLRTKYFDGASVKLGG</sequence>
<dbReference type="OrthoDB" id="9825160at2"/>
<dbReference type="KEGG" id="halc:EY643_01560"/>
<protein>
    <submittedName>
        <fullName evidence="1">Uncharacterized protein</fullName>
    </submittedName>
</protein>